<sequence>MTNLSNDDNGATALAAAKAKALAAYKATGTPQTITRSDSGSISYQQAFLDSIQSGAIAGWQQYGVLPSLTAAQAILESGWGQSSLAANYHNLFGIKGSYNGQSVSLPTQEYYGYYTTINDNFRVYPNNSTSVTDHGAFFVDNSRYHNLLGVKDANTATYLVRADGYATDPNYTTSLRNIISSWNLTAWDQIAFNGGTTANFVDLNNKTSTTSTVSVASTTSSDGSVHYAVKSGDTLSGIASKFNNTTTNLASWNNISNPNLINIGQNLLVKQATKKSTTTTNLVKPTTNSKVYYAVKSGDTLSGIALKYNTSAQSLASKNNISNANLIYVGQNLWVSGSTTTTATSNNKQTTKVTNYYTVKSGDTLSGIATKYGTSAAGLASKNNLSNANLIYVGQQLLVAGSNTSASTTPTTVKKPTSNRYTVIAGDTLYGIAIDHSTSVQKLATQNNINDTNTIYVGQVLTISGSATTTAKVTTNNSYRIKSGDSLSAIAAAHGMSVQELASINGINDPNMILVGQVLTF</sequence>
<dbReference type="Gene3D" id="3.10.350.10">
    <property type="entry name" value="LysM domain"/>
    <property type="match status" value="5"/>
</dbReference>
<dbReference type="PANTHER" id="PTHR33734">
    <property type="entry name" value="LYSM DOMAIN-CONTAINING GPI-ANCHORED PROTEIN 2"/>
    <property type="match status" value="1"/>
</dbReference>
<keyword evidence="3" id="KW-0081">Bacteriolytic enzyme</keyword>
<feature type="domain" description="LysM" evidence="5">
    <location>
        <begin position="292"/>
        <end position="336"/>
    </location>
</feature>
<name>A0A192H561_9LACO</name>
<dbReference type="SMART" id="SM00257">
    <property type="entry name" value="LysM"/>
    <property type="match status" value="5"/>
</dbReference>
<dbReference type="CDD" id="cd00118">
    <property type="entry name" value="LysM"/>
    <property type="match status" value="5"/>
</dbReference>
<dbReference type="InterPro" id="IPR002901">
    <property type="entry name" value="MGlyc_endo_b_GlcNAc-like_dom"/>
</dbReference>
<dbReference type="InterPro" id="IPR018392">
    <property type="entry name" value="LysM"/>
</dbReference>
<dbReference type="STRING" id="375175.AYR53_04000"/>
<feature type="domain" description="LysM" evidence="5">
    <location>
        <begin position="420"/>
        <end position="464"/>
    </location>
</feature>
<dbReference type="Pfam" id="PF01832">
    <property type="entry name" value="Glucosaminidase"/>
    <property type="match status" value="1"/>
</dbReference>
<gene>
    <name evidence="6" type="ORF">AYR53_04000</name>
</gene>
<feature type="domain" description="LysM" evidence="5">
    <location>
        <begin position="226"/>
        <end position="270"/>
    </location>
</feature>
<dbReference type="SUPFAM" id="SSF54106">
    <property type="entry name" value="LysM domain"/>
    <property type="match status" value="5"/>
</dbReference>
<dbReference type="Gene3D" id="4.10.80.30">
    <property type="entry name" value="DNA polymerase, domain 6"/>
    <property type="match status" value="1"/>
</dbReference>
<evidence type="ECO:0000256" key="4">
    <source>
        <dbReference type="ARBA" id="ARBA00032108"/>
    </source>
</evidence>
<dbReference type="AlphaFoldDB" id="A0A192H561"/>
<dbReference type="InterPro" id="IPR036779">
    <property type="entry name" value="LysM_dom_sf"/>
</dbReference>
<keyword evidence="7" id="KW-1185">Reference proteome</keyword>
<evidence type="ECO:0000313" key="6">
    <source>
        <dbReference type="EMBL" id="ANK63520.1"/>
    </source>
</evidence>
<dbReference type="Pfam" id="PF01476">
    <property type="entry name" value="LysM"/>
    <property type="match status" value="5"/>
</dbReference>
<dbReference type="PROSITE" id="PS51782">
    <property type="entry name" value="LYSM"/>
    <property type="match status" value="5"/>
</dbReference>
<dbReference type="Gene3D" id="1.10.530.10">
    <property type="match status" value="1"/>
</dbReference>
<dbReference type="GO" id="GO:0042742">
    <property type="term" value="P:defense response to bacterium"/>
    <property type="evidence" value="ECO:0007669"/>
    <property type="project" value="UniProtKB-KW"/>
</dbReference>
<organism evidence="6 7">
    <name type="scientific">Loigolactobacillus backii</name>
    <dbReference type="NCBI Taxonomy" id="375175"/>
    <lineage>
        <taxon>Bacteria</taxon>
        <taxon>Bacillati</taxon>
        <taxon>Bacillota</taxon>
        <taxon>Bacilli</taxon>
        <taxon>Lactobacillales</taxon>
        <taxon>Lactobacillaceae</taxon>
        <taxon>Loigolactobacillus</taxon>
    </lineage>
</organism>
<dbReference type="PANTHER" id="PTHR33734:SF22">
    <property type="entry name" value="MEMBRANE-BOUND LYTIC MUREIN TRANSGLYCOSYLASE D"/>
    <property type="match status" value="1"/>
</dbReference>
<evidence type="ECO:0000256" key="2">
    <source>
        <dbReference type="ARBA" id="ARBA00022529"/>
    </source>
</evidence>
<evidence type="ECO:0000256" key="3">
    <source>
        <dbReference type="ARBA" id="ARBA00022638"/>
    </source>
</evidence>
<comment type="similarity">
    <text evidence="1">Belongs to the glycosyl hydrolase 73 family.</text>
</comment>
<reference evidence="6 7" key="1">
    <citation type="submission" date="2016-03" db="EMBL/GenBank/DDBJ databases">
        <title>Pediococcus and Lactobacillus from brewery environment - whole genome sequencing and assembly.</title>
        <authorList>
            <person name="Behr J."/>
            <person name="Geissler A.J."/>
            <person name="Vogel R.F."/>
        </authorList>
    </citation>
    <scope>NUCLEOTIDE SEQUENCE [LARGE SCALE GENOMIC DNA]</scope>
    <source>
        <strain evidence="6 7">TMW 1.1989</strain>
    </source>
</reference>
<dbReference type="SMART" id="SM00047">
    <property type="entry name" value="LYZ2"/>
    <property type="match status" value="1"/>
</dbReference>
<dbReference type="GO" id="GO:0031640">
    <property type="term" value="P:killing of cells of another organism"/>
    <property type="evidence" value="ECO:0007669"/>
    <property type="project" value="UniProtKB-KW"/>
</dbReference>
<proteinExistence type="inferred from homology"/>
<evidence type="ECO:0000259" key="5">
    <source>
        <dbReference type="PROSITE" id="PS51782"/>
    </source>
</evidence>
<evidence type="ECO:0000313" key="7">
    <source>
        <dbReference type="Proteomes" id="UP000078582"/>
    </source>
</evidence>
<feature type="domain" description="LysM" evidence="5">
    <location>
        <begin position="478"/>
        <end position="522"/>
    </location>
</feature>
<dbReference type="Proteomes" id="UP000078582">
    <property type="component" value="Chromosome"/>
</dbReference>
<evidence type="ECO:0000256" key="1">
    <source>
        <dbReference type="ARBA" id="ARBA00010266"/>
    </source>
</evidence>
<keyword evidence="2" id="KW-0929">Antimicrobial</keyword>
<dbReference type="GO" id="GO:0004040">
    <property type="term" value="F:amidase activity"/>
    <property type="evidence" value="ECO:0007669"/>
    <property type="project" value="InterPro"/>
</dbReference>
<dbReference type="EMBL" id="CP014873">
    <property type="protein sequence ID" value="ANK63520.1"/>
    <property type="molecule type" value="Genomic_DNA"/>
</dbReference>
<accession>A0A192H561</accession>
<feature type="domain" description="LysM" evidence="5">
    <location>
        <begin position="356"/>
        <end position="400"/>
    </location>
</feature>
<protein>
    <recommendedName>
        <fullName evidence="4">Peptidoglycan hydrolase</fullName>
    </recommendedName>
</protein>